<dbReference type="AlphaFoldDB" id="A0A8X6JNN8"/>
<dbReference type="GO" id="GO:0003676">
    <property type="term" value="F:nucleic acid binding"/>
    <property type="evidence" value="ECO:0007669"/>
    <property type="project" value="InterPro"/>
</dbReference>
<gene>
    <name evidence="1" type="ORF">TNCT_560321</name>
</gene>
<reference evidence="1" key="1">
    <citation type="submission" date="2020-07" db="EMBL/GenBank/DDBJ databases">
        <title>Multicomponent nature underlies the extraordinary mechanical properties of spider dragline silk.</title>
        <authorList>
            <person name="Kono N."/>
            <person name="Nakamura H."/>
            <person name="Mori M."/>
            <person name="Yoshida Y."/>
            <person name="Ohtoshi R."/>
            <person name="Malay A.D."/>
            <person name="Moran D.A.P."/>
            <person name="Tomita M."/>
            <person name="Numata K."/>
            <person name="Arakawa K."/>
        </authorList>
    </citation>
    <scope>NUCLEOTIDE SEQUENCE</scope>
</reference>
<keyword evidence="2" id="KW-1185">Reference proteome</keyword>
<evidence type="ECO:0000313" key="1">
    <source>
        <dbReference type="EMBL" id="GFR13866.1"/>
    </source>
</evidence>
<dbReference type="Proteomes" id="UP000887116">
    <property type="component" value="Unassembled WGS sequence"/>
</dbReference>
<dbReference type="Gene3D" id="3.30.420.10">
    <property type="entry name" value="Ribonuclease H-like superfamily/Ribonuclease H"/>
    <property type="match status" value="1"/>
</dbReference>
<sequence>MTRWNAANPDRNTKCWHGLRKLSSSLFSRQSSCGSVMTLTSSSFSSQLDLDFLSGRQNSSKYIRMPENNLTLFAVNTFKISTYTQYQDNTPFLISKAAKKFYSRNMLQSKVTTNRPDLNTM</sequence>
<dbReference type="InterPro" id="IPR036397">
    <property type="entry name" value="RNaseH_sf"/>
</dbReference>
<name>A0A8X6JNN8_TRICU</name>
<comment type="caution">
    <text evidence="1">The sequence shown here is derived from an EMBL/GenBank/DDBJ whole genome shotgun (WGS) entry which is preliminary data.</text>
</comment>
<accession>A0A8X6JNN8</accession>
<organism evidence="1 2">
    <name type="scientific">Trichonephila clavata</name>
    <name type="common">Joro spider</name>
    <name type="synonym">Nephila clavata</name>
    <dbReference type="NCBI Taxonomy" id="2740835"/>
    <lineage>
        <taxon>Eukaryota</taxon>
        <taxon>Metazoa</taxon>
        <taxon>Ecdysozoa</taxon>
        <taxon>Arthropoda</taxon>
        <taxon>Chelicerata</taxon>
        <taxon>Arachnida</taxon>
        <taxon>Araneae</taxon>
        <taxon>Araneomorphae</taxon>
        <taxon>Entelegynae</taxon>
        <taxon>Araneoidea</taxon>
        <taxon>Nephilidae</taxon>
        <taxon>Trichonephila</taxon>
    </lineage>
</organism>
<evidence type="ECO:0000313" key="2">
    <source>
        <dbReference type="Proteomes" id="UP000887116"/>
    </source>
</evidence>
<proteinExistence type="predicted"/>
<dbReference type="EMBL" id="BMAO01007135">
    <property type="protein sequence ID" value="GFR13866.1"/>
    <property type="molecule type" value="Genomic_DNA"/>
</dbReference>
<protein>
    <submittedName>
        <fullName evidence="1">Uncharacterized protein</fullName>
    </submittedName>
</protein>